<dbReference type="SUPFAM" id="SSF51366">
    <property type="entry name" value="Ribulose-phoshate binding barrel"/>
    <property type="match status" value="1"/>
</dbReference>
<name>A0A4R1QJA5_9BACL</name>
<evidence type="ECO:0000256" key="3">
    <source>
        <dbReference type="ARBA" id="ARBA00012572"/>
    </source>
</evidence>
<dbReference type="InterPro" id="IPR011060">
    <property type="entry name" value="RibuloseP-bd_barrel"/>
</dbReference>
<feature type="domain" description="N-(5'phosphoribosyl) anthranilate isomerase (PRAI)" evidence="10">
    <location>
        <begin position="5"/>
        <end position="206"/>
    </location>
</feature>
<dbReference type="HAMAP" id="MF_00135">
    <property type="entry name" value="PRAI"/>
    <property type="match status" value="1"/>
</dbReference>
<organism evidence="11 12">
    <name type="scientific">Thermolongibacillus altinsuensis</name>
    <dbReference type="NCBI Taxonomy" id="575256"/>
    <lineage>
        <taxon>Bacteria</taxon>
        <taxon>Bacillati</taxon>
        <taxon>Bacillota</taxon>
        <taxon>Bacilli</taxon>
        <taxon>Bacillales</taxon>
        <taxon>Anoxybacillaceae</taxon>
        <taxon>Thermolongibacillus</taxon>
    </lineage>
</organism>
<keyword evidence="12" id="KW-1185">Reference proteome</keyword>
<comment type="catalytic activity">
    <reaction evidence="1 9">
        <text>N-(5-phospho-beta-D-ribosyl)anthranilate = 1-(2-carboxyphenylamino)-1-deoxy-D-ribulose 5-phosphate</text>
        <dbReference type="Rhea" id="RHEA:21540"/>
        <dbReference type="ChEBI" id="CHEBI:18277"/>
        <dbReference type="ChEBI" id="CHEBI:58613"/>
        <dbReference type="EC" id="5.3.1.24"/>
    </reaction>
</comment>
<keyword evidence="8 9" id="KW-0413">Isomerase</keyword>
<keyword evidence="6 9" id="KW-0822">Tryptophan biosynthesis</keyword>
<gene>
    <name evidence="9" type="primary">trpF</name>
    <name evidence="11" type="ORF">EDD69_101184</name>
</gene>
<dbReference type="UniPathway" id="UPA00035">
    <property type="reaction ID" value="UER00042"/>
</dbReference>
<evidence type="ECO:0000256" key="1">
    <source>
        <dbReference type="ARBA" id="ARBA00001164"/>
    </source>
</evidence>
<dbReference type="NCBIfam" id="NF002301">
    <property type="entry name" value="PRK01222.2-1"/>
    <property type="match status" value="1"/>
</dbReference>
<dbReference type="EC" id="5.3.1.24" evidence="3 9"/>
<comment type="similarity">
    <text evidence="9">Belongs to the TrpF family.</text>
</comment>
<evidence type="ECO:0000256" key="2">
    <source>
        <dbReference type="ARBA" id="ARBA00004664"/>
    </source>
</evidence>
<dbReference type="AlphaFoldDB" id="A0A4R1QJA5"/>
<dbReference type="InterPro" id="IPR013785">
    <property type="entry name" value="Aldolase_TIM"/>
</dbReference>
<dbReference type="GO" id="GO:0000162">
    <property type="term" value="P:L-tryptophan biosynthetic process"/>
    <property type="evidence" value="ECO:0007669"/>
    <property type="project" value="UniProtKB-UniRule"/>
</dbReference>
<evidence type="ECO:0000256" key="6">
    <source>
        <dbReference type="ARBA" id="ARBA00022822"/>
    </source>
</evidence>
<dbReference type="PANTHER" id="PTHR42894:SF1">
    <property type="entry name" value="N-(5'-PHOSPHORIBOSYL)ANTHRANILATE ISOMERASE"/>
    <property type="match status" value="1"/>
</dbReference>
<dbReference type="Pfam" id="PF00697">
    <property type="entry name" value="PRAI"/>
    <property type="match status" value="1"/>
</dbReference>
<evidence type="ECO:0000313" key="11">
    <source>
        <dbReference type="EMBL" id="TCL53177.1"/>
    </source>
</evidence>
<dbReference type="OrthoDB" id="9786954at2"/>
<comment type="pathway">
    <text evidence="2 9">Amino-acid biosynthesis; L-tryptophan biosynthesis; L-tryptophan from chorismate: step 3/5.</text>
</comment>
<evidence type="ECO:0000259" key="10">
    <source>
        <dbReference type="Pfam" id="PF00697"/>
    </source>
</evidence>
<keyword evidence="5 9" id="KW-0028">Amino-acid biosynthesis</keyword>
<accession>A0A4R1QJA5</accession>
<evidence type="ECO:0000256" key="5">
    <source>
        <dbReference type="ARBA" id="ARBA00022605"/>
    </source>
</evidence>
<sequence>MTLIKYCGNRSLRDVQLTAASNAHYIGFVFAESKRNVHPEHVADWLRYVDIGTKQIVGVFVHASAADIARVAAHIPLSIIQCHGAETVDDVRALKEAFQLPVWKAIHHREGALADMRAFAGVADGFVIDSGQKGAWGGTGKSFDWRFVPLYMEEAKRQGVPCFIAGGISPHNIADLLRYQPIGIDISSGIEENEQKSEEKIKMIEQKVRTC</sequence>
<evidence type="ECO:0000256" key="9">
    <source>
        <dbReference type="HAMAP-Rule" id="MF_00135"/>
    </source>
</evidence>
<dbReference type="GO" id="GO:0004640">
    <property type="term" value="F:phosphoribosylanthranilate isomerase activity"/>
    <property type="evidence" value="ECO:0007669"/>
    <property type="project" value="UniProtKB-UniRule"/>
</dbReference>
<dbReference type="PANTHER" id="PTHR42894">
    <property type="entry name" value="N-(5'-PHOSPHORIBOSYL)ANTHRANILATE ISOMERASE"/>
    <property type="match status" value="1"/>
</dbReference>
<dbReference type="InterPro" id="IPR001240">
    <property type="entry name" value="PRAI_dom"/>
</dbReference>
<keyword evidence="7 9" id="KW-0057">Aromatic amino acid biosynthesis</keyword>
<comment type="caution">
    <text evidence="11">The sequence shown here is derived from an EMBL/GenBank/DDBJ whole genome shotgun (WGS) entry which is preliminary data.</text>
</comment>
<dbReference type="Proteomes" id="UP000295658">
    <property type="component" value="Unassembled WGS sequence"/>
</dbReference>
<proteinExistence type="inferred from homology"/>
<reference evidence="11 12" key="1">
    <citation type="submission" date="2019-03" db="EMBL/GenBank/DDBJ databases">
        <title>Genomic Encyclopedia of Type Strains, Phase IV (KMG-IV): sequencing the most valuable type-strain genomes for metagenomic binning, comparative biology and taxonomic classification.</title>
        <authorList>
            <person name="Goeker M."/>
        </authorList>
    </citation>
    <scope>NUCLEOTIDE SEQUENCE [LARGE SCALE GENOMIC DNA]</scope>
    <source>
        <strain evidence="11 12">DSM 24979</strain>
    </source>
</reference>
<evidence type="ECO:0000256" key="8">
    <source>
        <dbReference type="ARBA" id="ARBA00023235"/>
    </source>
</evidence>
<protein>
    <recommendedName>
        <fullName evidence="4 9">N-(5'-phosphoribosyl)anthranilate isomerase</fullName>
        <shortName evidence="9">PRAI</shortName>
        <ecNumber evidence="3 9">5.3.1.24</ecNumber>
    </recommendedName>
</protein>
<evidence type="ECO:0000313" key="12">
    <source>
        <dbReference type="Proteomes" id="UP000295658"/>
    </source>
</evidence>
<evidence type="ECO:0000256" key="7">
    <source>
        <dbReference type="ARBA" id="ARBA00023141"/>
    </source>
</evidence>
<dbReference type="Gene3D" id="3.20.20.70">
    <property type="entry name" value="Aldolase class I"/>
    <property type="match status" value="1"/>
</dbReference>
<dbReference type="RefSeq" id="WP_132947085.1">
    <property type="nucleotide sequence ID" value="NZ_SLUL01000001.1"/>
</dbReference>
<dbReference type="InterPro" id="IPR044643">
    <property type="entry name" value="TrpF_fam"/>
</dbReference>
<evidence type="ECO:0000256" key="4">
    <source>
        <dbReference type="ARBA" id="ARBA00022272"/>
    </source>
</evidence>
<dbReference type="EMBL" id="SLUL01000001">
    <property type="protein sequence ID" value="TCL53177.1"/>
    <property type="molecule type" value="Genomic_DNA"/>
</dbReference>
<dbReference type="CDD" id="cd00405">
    <property type="entry name" value="PRAI"/>
    <property type="match status" value="1"/>
</dbReference>